<dbReference type="EMBL" id="BAABAU010000001">
    <property type="protein sequence ID" value="GAA4265454.1"/>
    <property type="molecule type" value="Genomic_DNA"/>
</dbReference>
<dbReference type="PANTHER" id="PTHR30632">
    <property type="entry name" value="MOLYBDATE-BINDING PERIPLASMIC PROTEIN"/>
    <property type="match status" value="1"/>
</dbReference>
<dbReference type="Gene3D" id="3.40.190.10">
    <property type="entry name" value="Periplasmic binding protein-like II"/>
    <property type="match status" value="2"/>
</dbReference>
<feature type="chain" id="PRO_5047361290" evidence="2">
    <location>
        <begin position="22"/>
        <end position="305"/>
    </location>
</feature>
<dbReference type="PROSITE" id="PS51257">
    <property type="entry name" value="PROKAR_LIPOPROTEIN"/>
    <property type="match status" value="1"/>
</dbReference>
<comment type="similarity">
    <text evidence="1">Belongs to the bacterial solute-binding protein 1 family. WtpA subfamily.</text>
</comment>
<proteinExistence type="inferred from homology"/>
<dbReference type="SUPFAM" id="SSF53850">
    <property type="entry name" value="Periplasmic binding protein-like II"/>
    <property type="match status" value="1"/>
</dbReference>
<evidence type="ECO:0000313" key="3">
    <source>
        <dbReference type="EMBL" id="GAA4265454.1"/>
    </source>
</evidence>
<name>A0ABP8DZQ5_9MICO</name>
<evidence type="ECO:0000256" key="1">
    <source>
        <dbReference type="ARBA" id="ARBA00009438"/>
    </source>
</evidence>
<dbReference type="PANTHER" id="PTHR30632:SF16">
    <property type="entry name" value="MOLYBDATE_TUNGSTATE-BINDING PROTEIN WTPA"/>
    <property type="match status" value="1"/>
</dbReference>
<evidence type="ECO:0000256" key="2">
    <source>
        <dbReference type="SAM" id="SignalP"/>
    </source>
</evidence>
<feature type="signal peptide" evidence="2">
    <location>
        <begin position="1"/>
        <end position="21"/>
    </location>
</feature>
<gene>
    <name evidence="3" type="primary">wtpA</name>
    <name evidence="3" type="ORF">GCM10022256_10660</name>
</gene>
<accession>A0ABP8DZQ5</accession>
<keyword evidence="4" id="KW-1185">Reference proteome</keyword>
<evidence type="ECO:0000313" key="4">
    <source>
        <dbReference type="Proteomes" id="UP001501594"/>
    </source>
</evidence>
<protein>
    <submittedName>
        <fullName evidence="3">Tungstate ABC transporter substrate-binding protein WtpA</fullName>
    </submittedName>
</protein>
<sequence>MILPSRRVPALVALAVVVALVATGCSGGSSGSASPAPSSTSTIARGSGTVTVLYAGSLVDLMEKTVGPAYDDTTGYTFQGQGAGSGALATMIKGKTVRADVFVSASPKVNQTLEGSANGGWVSWYAAFASSKLVIGINPRSSFAAELRSKPWYDVVGEKGFRLGSTDALTDPKGALSVTALESAAKSENRPELAAIAKSYDDVQPEESLVGRLQSGQLDAAFFYASEAKAAGIETIPLTGQDLKATYTVTRLKGAPNPKGADAFIEYLLGDAGRKALTGFGYDLQTPAAVTGTGVPKSLSGVLSR</sequence>
<dbReference type="CDD" id="cd13540">
    <property type="entry name" value="PBP2_ModA_WtpA"/>
    <property type="match status" value="1"/>
</dbReference>
<dbReference type="Pfam" id="PF13531">
    <property type="entry name" value="SBP_bac_11"/>
    <property type="match status" value="1"/>
</dbReference>
<comment type="caution">
    <text evidence="3">The sequence shown here is derived from an EMBL/GenBank/DDBJ whole genome shotgun (WGS) entry which is preliminary data.</text>
</comment>
<reference evidence="4" key="1">
    <citation type="journal article" date="2019" name="Int. J. Syst. Evol. Microbiol.">
        <title>The Global Catalogue of Microorganisms (GCM) 10K type strain sequencing project: providing services to taxonomists for standard genome sequencing and annotation.</title>
        <authorList>
            <consortium name="The Broad Institute Genomics Platform"/>
            <consortium name="The Broad Institute Genome Sequencing Center for Infectious Disease"/>
            <person name="Wu L."/>
            <person name="Ma J."/>
        </authorList>
    </citation>
    <scope>NUCLEOTIDE SEQUENCE [LARGE SCALE GENOMIC DNA]</scope>
    <source>
        <strain evidence="4">JCM 17442</strain>
    </source>
</reference>
<dbReference type="RefSeq" id="WP_344793983.1">
    <property type="nucleotide sequence ID" value="NZ_BAABAU010000001.1"/>
</dbReference>
<dbReference type="Proteomes" id="UP001501594">
    <property type="component" value="Unassembled WGS sequence"/>
</dbReference>
<dbReference type="InterPro" id="IPR050682">
    <property type="entry name" value="ModA/WtpA"/>
</dbReference>
<organism evidence="3 4">
    <name type="scientific">Frondihabitans peucedani</name>
    <dbReference type="NCBI Taxonomy" id="598626"/>
    <lineage>
        <taxon>Bacteria</taxon>
        <taxon>Bacillati</taxon>
        <taxon>Actinomycetota</taxon>
        <taxon>Actinomycetes</taxon>
        <taxon>Micrococcales</taxon>
        <taxon>Microbacteriaceae</taxon>
        <taxon>Frondihabitans</taxon>
    </lineage>
</organism>
<keyword evidence="2" id="KW-0732">Signal</keyword>